<dbReference type="Proteomes" id="UP001385951">
    <property type="component" value="Unassembled WGS sequence"/>
</dbReference>
<evidence type="ECO:0000256" key="1">
    <source>
        <dbReference type="SAM" id="MobiDB-lite"/>
    </source>
</evidence>
<dbReference type="AlphaFoldDB" id="A0AAW0GHQ3"/>
<feature type="region of interest" description="Disordered" evidence="1">
    <location>
        <begin position="1"/>
        <end position="20"/>
    </location>
</feature>
<evidence type="ECO:0000313" key="3">
    <source>
        <dbReference type="Proteomes" id="UP001385951"/>
    </source>
</evidence>
<comment type="caution">
    <text evidence="2">The sequence shown here is derived from an EMBL/GenBank/DDBJ whole genome shotgun (WGS) entry which is preliminary data.</text>
</comment>
<reference evidence="2 3" key="1">
    <citation type="submission" date="2022-09" db="EMBL/GenBank/DDBJ databases">
        <authorList>
            <person name="Palmer J.M."/>
        </authorList>
    </citation>
    <scope>NUCLEOTIDE SEQUENCE [LARGE SCALE GENOMIC DNA]</scope>
    <source>
        <strain evidence="2 3">DSM 7382</strain>
    </source>
</reference>
<feature type="region of interest" description="Disordered" evidence="1">
    <location>
        <begin position="36"/>
        <end position="59"/>
    </location>
</feature>
<protein>
    <submittedName>
        <fullName evidence="2">Uncharacterized protein</fullName>
    </submittedName>
</protein>
<feature type="compositionally biased region" description="Polar residues" evidence="1">
    <location>
        <begin position="36"/>
        <end position="48"/>
    </location>
</feature>
<keyword evidence="3" id="KW-1185">Reference proteome</keyword>
<sequence>MYKRPIGQTRGNHNKMARSASQAVTIPVYSTATTMNAPPSSALSSHTAVATDPRPSRSPMAVARDSIQFYANQPVEVRIHSNRWVCGIVVCIGQVCQWAGAKVRVRIDDNGNSEVRQFDRENVRLPAL</sequence>
<name>A0AAW0GHQ3_9APHY</name>
<evidence type="ECO:0000313" key="2">
    <source>
        <dbReference type="EMBL" id="KAK7690694.1"/>
    </source>
</evidence>
<proteinExistence type="predicted"/>
<gene>
    <name evidence="2" type="ORF">QCA50_005793</name>
</gene>
<organism evidence="2 3">
    <name type="scientific">Cerrena zonata</name>
    <dbReference type="NCBI Taxonomy" id="2478898"/>
    <lineage>
        <taxon>Eukaryota</taxon>
        <taxon>Fungi</taxon>
        <taxon>Dikarya</taxon>
        <taxon>Basidiomycota</taxon>
        <taxon>Agaricomycotina</taxon>
        <taxon>Agaricomycetes</taxon>
        <taxon>Polyporales</taxon>
        <taxon>Cerrenaceae</taxon>
        <taxon>Cerrena</taxon>
    </lineage>
</organism>
<accession>A0AAW0GHQ3</accession>
<dbReference type="EMBL" id="JASBNA010000006">
    <property type="protein sequence ID" value="KAK7690694.1"/>
    <property type="molecule type" value="Genomic_DNA"/>
</dbReference>